<dbReference type="SUPFAM" id="SSF53474">
    <property type="entry name" value="alpha/beta-Hydrolases"/>
    <property type="match status" value="1"/>
</dbReference>
<dbReference type="Proteomes" id="UP001165065">
    <property type="component" value="Unassembled WGS sequence"/>
</dbReference>
<proteinExistence type="predicted"/>
<feature type="signal peptide" evidence="1">
    <location>
        <begin position="1"/>
        <end position="22"/>
    </location>
</feature>
<organism evidence="2 3">
    <name type="scientific">Triparma columacea</name>
    <dbReference type="NCBI Taxonomy" id="722753"/>
    <lineage>
        <taxon>Eukaryota</taxon>
        <taxon>Sar</taxon>
        <taxon>Stramenopiles</taxon>
        <taxon>Ochrophyta</taxon>
        <taxon>Bolidophyceae</taxon>
        <taxon>Parmales</taxon>
        <taxon>Triparmaceae</taxon>
        <taxon>Triparma</taxon>
    </lineage>
</organism>
<comment type="caution">
    <text evidence="2">The sequence shown here is derived from an EMBL/GenBank/DDBJ whole genome shotgun (WGS) entry which is preliminary data.</text>
</comment>
<reference evidence="3" key="1">
    <citation type="journal article" date="2023" name="Commun. Biol.">
        <title>Genome analysis of Parmales, the sister group of diatoms, reveals the evolutionary specialization of diatoms from phago-mixotrophs to photoautotrophs.</title>
        <authorList>
            <person name="Ban H."/>
            <person name="Sato S."/>
            <person name="Yoshikawa S."/>
            <person name="Yamada K."/>
            <person name="Nakamura Y."/>
            <person name="Ichinomiya M."/>
            <person name="Sato N."/>
            <person name="Blanc-Mathieu R."/>
            <person name="Endo H."/>
            <person name="Kuwata A."/>
            <person name="Ogata H."/>
        </authorList>
    </citation>
    <scope>NUCLEOTIDE SEQUENCE [LARGE SCALE GENOMIC DNA]</scope>
</reference>
<dbReference type="InterPro" id="IPR029058">
    <property type="entry name" value="AB_hydrolase_fold"/>
</dbReference>
<protein>
    <submittedName>
        <fullName evidence="2">Uncharacterized protein</fullName>
    </submittedName>
</protein>
<dbReference type="EMBL" id="BRYA01000749">
    <property type="protein sequence ID" value="GMI31671.1"/>
    <property type="molecule type" value="Genomic_DNA"/>
</dbReference>
<accession>A0A9W7L4I2</accession>
<evidence type="ECO:0000256" key="1">
    <source>
        <dbReference type="SAM" id="SignalP"/>
    </source>
</evidence>
<gene>
    <name evidence="2" type="ORF">TrCOL_g3572</name>
</gene>
<name>A0A9W7L4I2_9STRA</name>
<feature type="chain" id="PRO_5040796131" evidence="1">
    <location>
        <begin position="23"/>
        <end position="535"/>
    </location>
</feature>
<evidence type="ECO:0000313" key="2">
    <source>
        <dbReference type="EMBL" id="GMI31671.1"/>
    </source>
</evidence>
<dbReference type="OrthoDB" id="188124at2759"/>
<keyword evidence="3" id="KW-1185">Reference proteome</keyword>
<keyword evidence="1" id="KW-0732">Signal</keyword>
<dbReference type="AlphaFoldDB" id="A0A9W7L4I2"/>
<evidence type="ECO:0000313" key="3">
    <source>
        <dbReference type="Proteomes" id="UP001165065"/>
    </source>
</evidence>
<sequence length="535" mass="59034">MPHFFRTLAVLLLASAAPMVAADDKDTNFIISPQVREGNPSKLMVFIPGGNVPNEDYNKTVIAVQEEVDDTVNMYVAMLGFSSRKCIKVCPTSGACFLLHNQVKDAVEMAREAGFDGSDEDIVIASHSLGGTCANYLVQGYPEEQMYQNGAIFYGSYVDEQGQFGLENYPAPFAMIGAELDGGLARPGKMANWLFDFNKVSADIGISKAVEKSAVLILPSIDHSNFCPGFQVPGDIFPSEVDEETATKEISQTTAAWLRFSLFKNPSKKDINLLKKMIAFTNDLLAPYFEALNYEVMNPAMHYLGEGGSYSPLCEDAQMILAGFDEDDSSRVRIGRDCDLEGFEDSRSCAYLNITDDFEHSRSQYELIEEEGVLNVNVSGHANYYRDFLNTGSFTCASEVGCKMLSGKRIASELGMEYDAPTSRGTCKDVNAHSIQVALDLLNGSRSLVRYSKYGKKICLGDDFDAILSAGPAWIKESLEIKELDECLSVKSVKIDTELDSRLFPGVHYCKLLSPARVIDWIMTDSLKEAVLRRE</sequence>